<sequence>MAERFHLVGVGGAGMSAVAELLAARGHEVSGSDQKDSALLAHLRSVGVRTWIGHDPGHVPDGASVVISTAVRESNPELAAARERGLPVLHRSEALARAATGLDLVAVAGAHGKTSTSAALAVALAAAGRDPSYAIGGTVLAYGTGAHLGSGRAFVAEADESDRSFLNYTPRIAVVTNVEPDHLDQYGSAEAYRRAFEEFAARIRPGGLLVACADDAGSLDLAGHVLAAGTRVVTYGRAPAGPDGAEAHVEVATRERGAHLRRVRADGRDEAELVLRVPGAHMLLNAAAAWAAGLELGVGPQDMADGLGTFTGTGRRFEDRGSAAGVRVVDDYAHNPTKVAAAVATAREQAGDGRVLVLFQPHLYSRTQAFAEKFGEALAAADEVVVTDVYPAREEPVPGVDGSLITTAMPGLASGGRARYVADKAAAAGAVADLARDGDVLVTVGAGDVTELGQVILDRLRAREAQ</sequence>
<keyword evidence="19" id="KW-1185">Reference proteome</keyword>
<evidence type="ECO:0000256" key="3">
    <source>
        <dbReference type="ARBA" id="ARBA00012211"/>
    </source>
</evidence>
<evidence type="ECO:0000259" key="16">
    <source>
        <dbReference type="Pfam" id="PF02875"/>
    </source>
</evidence>
<dbReference type="InterPro" id="IPR004101">
    <property type="entry name" value="Mur_ligase_C"/>
</dbReference>
<evidence type="ECO:0000256" key="9">
    <source>
        <dbReference type="ARBA" id="ARBA00022960"/>
    </source>
</evidence>
<feature type="binding site" evidence="14">
    <location>
        <begin position="109"/>
        <end position="115"/>
    </location>
    <ligand>
        <name>ATP</name>
        <dbReference type="ChEBI" id="CHEBI:30616"/>
    </ligand>
</feature>
<evidence type="ECO:0000256" key="8">
    <source>
        <dbReference type="ARBA" id="ARBA00022840"/>
    </source>
</evidence>
<comment type="subcellular location">
    <subcellularLocation>
        <location evidence="1 14">Cytoplasm</location>
    </subcellularLocation>
</comment>
<dbReference type="SUPFAM" id="SSF53623">
    <property type="entry name" value="MurD-like peptide ligases, catalytic domain"/>
    <property type="match status" value="1"/>
</dbReference>
<protein>
    <recommendedName>
        <fullName evidence="3 14">UDP-N-acetylmuramate--L-alanine ligase</fullName>
        <ecNumber evidence="3 14">6.3.2.8</ecNumber>
    </recommendedName>
    <alternativeName>
        <fullName evidence="14">UDP-N-acetylmuramoyl-L-alanine synthetase</fullName>
    </alternativeName>
</protein>
<dbReference type="Gene3D" id="3.90.190.20">
    <property type="entry name" value="Mur ligase, C-terminal domain"/>
    <property type="match status" value="1"/>
</dbReference>
<evidence type="ECO:0000256" key="5">
    <source>
        <dbReference type="ARBA" id="ARBA00022598"/>
    </source>
</evidence>
<keyword evidence="5 14" id="KW-0436">Ligase</keyword>
<dbReference type="HAMAP" id="MF_00046">
    <property type="entry name" value="MurC"/>
    <property type="match status" value="1"/>
</dbReference>
<feature type="domain" description="Mur ligase N-terminal catalytic" evidence="15">
    <location>
        <begin position="5"/>
        <end position="99"/>
    </location>
</feature>
<keyword evidence="10 14" id="KW-0573">Peptidoglycan synthesis</keyword>
<evidence type="ECO:0000256" key="4">
    <source>
        <dbReference type="ARBA" id="ARBA00022490"/>
    </source>
</evidence>
<name>A0ABP8L8X5_9MICO</name>
<dbReference type="Pfam" id="PF02875">
    <property type="entry name" value="Mur_ligase_C"/>
    <property type="match status" value="1"/>
</dbReference>
<dbReference type="InterPro" id="IPR036565">
    <property type="entry name" value="Mur-like_cat_sf"/>
</dbReference>
<evidence type="ECO:0000256" key="13">
    <source>
        <dbReference type="ARBA" id="ARBA00047833"/>
    </source>
</evidence>
<keyword evidence="9 14" id="KW-0133">Cell shape</keyword>
<feature type="domain" description="Mur ligase C-terminal" evidence="16">
    <location>
        <begin position="315"/>
        <end position="447"/>
    </location>
</feature>
<dbReference type="InterPro" id="IPR013221">
    <property type="entry name" value="Mur_ligase_cen"/>
</dbReference>
<keyword evidence="12 14" id="KW-0961">Cell wall biogenesis/degradation</keyword>
<evidence type="ECO:0000256" key="11">
    <source>
        <dbReference type="ARBA" id="ARBA00023306"/>
    </source>
</evidence>
<comment type="pathway">
    <text evidence="2 14">Cell wall biogenesis; peptidoglycan biosynthesis.</text>
</comment>
<organism evidence="18 19">
    <name type="scientific">Georgenia halophila</name>
    <dbReference type="NCBI Taxonomy" id="620889"/>
    <lineage>
        <taxon>Bacteria</taxon>
        <taxon>Bacillati</taxon>
        <taxon>Actinomycetota</taxon>
        <taxon>Actinomycetes</taxon>
        <taxon>Micrococcales</taxon>
        <taxon>Bogoriellaceae</taxon>
        <taxon>Georgenia</taxon>
    </lineage>
</organism>
<proteinExistence type="inferred from homology"/>
<evidence type="ECO:0000256" key="1">
    <source>
        <dbReference type="ARBA" id="ARBA00004496"/>
    </source>
</evidence>
<dbReference type="Gene3D" id="3.40.50.720">
    <property type="entry name" value="NAD(P)-binding Rossmann-like Domain"/>
    <property type="match status" value="1"/>
</dbReference>
<evidence type="ECO:0000259" key="15">
    <source>
        <dbReference type="Pfam" id="PF01225"/>
    </source>
</evidence>
<dbReference type="GO" id="GO:0016874">
    <property type="term" value="F:ligase activity"/>
    <property type="evidence" value="ECO:0007669"/>
    <property type="project" value="UniProtKB-KW"/>
</dbReference>
<dbReference type="InterPro" id="IPR000713">
    <property type="entry name" value="Mur_ligase_N"/>
</dbReference>
<dbReference type="Pfam" id="PF01225">
    <property type="entry name" value="Mur_ligase"/>
    <property type="match status" value="1"/>
</dbReference>
<dbReference type="EC" id="6.3.2.8" evidence="3 14"/>
<comment type="catalytic activity">
    <reaction evidence="13 14">
        <text>UDP-N-acetyl-alpha-D-muramate + L-alanine + ATP = UDP-N-acetyl-alpha-D-muramoyl-L-alanine + ADP + phosphate + H(+)</text>
        <dbReference type="Rhea" id="RHEA:23372"/>
        <dbReference type="ChEBI" id="CHEBI:15378"/>
        <dbReference type="ChEBI" id="CHEBI:30616"/>
        <dbReference type="ChEBI" id="CHEBI:43474"/>
        <dbReference type="ChEBI" id="CHEBI:57972"/>
        <dbReference type="ChEBI" id="CHEBI:70757"/>
        <dbReference type="ChEBI" id="CHEBI:83898"/>
        <dbReference type="ChEBI" id="CHEBI:456216"/>
        <dbReference type="EC" id="6.3.2.8"/>
    </reaction>
</comment>
<dbReference type="PANTHER" id="PTHR43445">
    <property type="entry name" value="UDP-N-ACETYLMURAMATE--L-ALANINE LIGASE-RELATED"/>
    <property type="match status" value="1"/>
</dbReference>
<comment type="function">
    <text evidence="14">Cell wall formation.</text>
</comment>
<dbReference type="NCBIfam" id="TIGR01082">
    <property type="entry name" value="murC"/>
    <property type="match status" value="1"/>
</dbReference>
<comment type="similarity">
    <text evidence="14">Belongs to the MurCDEF family.</text>
</comment>
<evidence type="ECO:0000256" key="6">
    <source>
        <dbReference type="ARBA" id="ARBA00022618"/>
    </source>
</evidence>
<keyword evidence="4 14" id="KW-0963">Cytoplasm</keyword>
<dbReference type="InterPro" id="IPR005758">
    <property type="entry name" value="UDP-N-AcMur_Ala_ligase_MurC"/>
</dbReference>
<evidence type="ECO:0000256" key="7">
    <source>
        <dbReference type="ARBA" id="ARBA00022741"/>
    </source>
</evidence>
<keyword evidence="8 14" id="KW-0067">ATP-binding</keyword>
<evidence type="ECO:0000313" key="18">
    <source>
        <dbReference type="EMBL" id="GAA4423812.1"/>
    </source>
</evidence>
<dbReference type="RefSeq" id="WP_345216104.1">
    <property type="nucleotide sequence ID" value="NZ_BAABGN010000008.1"/>
</dbReference>
<keyword evidence="6 14" id="KW-0132">Cell division</keyword>
<dbReference type="EMBL" id="BAABGN010000008">
    <property type="protein sequence ID" value="GAA4423812.1"/>
    <property type="molecule type" value="Genomic_DNA"/>
</dbReference>
<keyword evidence="7 14" id="KW-0547">Nucleotide-binding</keyword>
<dbReference type="Gene3D" id="3.40.1190.10">
    <property type="entry name" value="Mur-like, catalytic domain"/>
    <property type="match status" value="1"/>
</dbReference>
<dbReference type="InterPro" id="IPR050061">
    <property type="entry name" value="MurCDEF_pg_biosynth"/>
</dbReference>
<keyword evidence="11 14" id="KW-0131">Cell cycle</keyword>
<reference evidence="19" key="1">
    <citation type="journal article" date="2019" name="Int. J. Syst. Evol. Microbiol.">
        <title>The Global Catalogue of Microorganisms (GCM) 10K type strain sequencing project: providing services to taxonomists for standard genome sequencing and annotation.</title>
        <authorList>
            <consortium name="The Broad Institute Genomics Platform"/>
            <consortium name="The Broad Institute Genome Sequencing Center for Infectious Disease"/>
            <person name="Wu L."/>
            <person name="Ma J."/>
        </authorList>
    </citation>
    <scope>NUCLEOTIDE SEQUENCE [LARGE SCALE GENOMIC DNA]</scope>
    <source>
        <strain evidence="19">JCM 17810</strain>
    </source>
</reference>
<feature type="domain" description="Mur ligase central" evidence="17">
    <location>
        <begin position="107"/>
        <end position="292"/>
    </location>
</feature>
<evidence type="ECO:0000256" key="2">
    <source>
        <dbReference type="ARBA" id="ARBA00004752"/>
    </source>
</evidence>
<dbReference type="SUPFAM" id="SSF53244">
    <property type="entry name" value="MurD-like peptide ligases, peptide-binding domain"/>
    <property type="match status" value="1"/>
</dbReference>
<evidence type="ECO:0000256" key="10">
    <source>
        <dbReference type="ARBA" id="ARBA00022984"/>
    </source>
</evidence>
<comment type="caution">
    <text evidence="18">The sequence shown here is derived from an EMBL/GenBank/DDBJ whole genome shotgun (WGS) entry which is preliminary data.</text>
</comment>
<evidence type="ECO:0000256" key="14">
    <source>
        <dbReference type="HAMAP-Rule" id="MF_00046"/>
    </source>
</evidence>
<evidence type="ECO:0000313" key="19">
    <source>
        <dbReference type="Proteomes" id="UP001500622"/>
    </source>
</evidence>
<gene>
    <name evidence="14 18" type="primary">murC</name>
    <name evidence="18" type="ORF">GCM10023169_19910</name>
</gene>
<dbReference type="SUPFAM" id="SSF51984">
    <property type="entry name" value="MurCD N-terminal domain"/>
    <property type="match status" value="1"/>
</dbReference>
<dbReference type="InterPro" id="IPR036615">
    <property type="entry name" value="Mur_ligase_C_dom_sf"/>
</dbReference>
<dbReference type="PANTHER" id="PTHR43445:SF3">
    <property type="entry name" value="UDP-N-ACETYLMURAMATE--L-ALANINE LIGASE"/>
    <property type="match status" value="1"/>
</dbReference>
<evidence type="ECO:0000259" key="17">
    <source>
        <dbReference type="Pfam" id="PF08245"/>
    </source>
</evidence>
<accession>A0ABP8L8X5</accession>
<dbReference type="Proteomes" id="UP001500622">
    <property type="component" value="Unassembled WGS sequence"/>
</dbReference>
<dbReference type="Pfam" id="PF08245">
    <property type="entry name" value="Mur_ligase_M"/>
    <property type="match status" value="1"/>
</dbReference>
<evidence type="ECO:0000256" key="12">
    <source>
        <dbReference type="ARBA" id="ARBA00023316"/>
    </source>
</evidence>